<evidence type="ECO:0000256" key="1">
    <source>
        <dbReference type="SAM" id="MobiDB-lite"/>
    </source>
</evidence>
<accession>A0A165U8P4</accession>
<organism evidence="2 3">
    <name type="scientific">Daedalea quercina L-15889</name>
    <dbReference type="NCBI Taxonomy" id="1314783"/>
    <lineage>
        <taxon>Eukaryota</taxon>
        <taxon>Fungi</taxon>
        <taxon>Dikarya</taxon>
        <taxon>Basidiomycota</taxon>
        <taxon>Agaricomycotina</taxon>
        <taxon>Agaricomycetes</taxon>
        <taxon>Polyporales</taxon>
        <taxon>Fomitopsis</taxon>
    </lineage>
</organism>
<dbReference type="EMBL" id="KV429033">
    <property type="protein sequence ID" value="KZT74556.1"/>
    <property type="molecule type" value="Genomic_DNA"/>
</dbReference>
<name>A0A165U8P4_9APHY</name>
<proteinExistence type="predicted"/>
<evidence type="ECO:0008006" key="4">
    <source>
        <dbReference type="Google" id="ProtNLM"/>
    </source>
</evidence>
<dbReference type="Proteomes" id="UP000076727">
    <property type="component" value="Unassembled WGS sequence"/>
</dbReference>
<dbReference type="AlphaFoldDB" id="A0A165U8P4"/>
<feature type="compositionally biased region" description="Basic and acidic residues" evidence="1">
    <location>
        <begin position="1"/>
        <end position="14"/>
    </location>
</feature>
<dbReference type="OrthoDB" id="5987198at2759"/>
<evidence type="ECO:0000313" key="2">
    <source>
        <dbReference type="EMBL" id="KZT74556.1"/>
    </source>
</evidence>
<keyword evidence="3" id="KW-1185">Reference proteome</keyword>
<reference evidence="2 3" key="1">
    <citation type="journal article" date="2016" name="Mol. Biol. Evol.">
        <title>Comparative Genomics of Early-Diverging Mushroom-Forming Fungi Provides Insights into the Origins of Lignocellulose Decay Capabilities.</title>
        <authorList>
            <person name="Nagy L.G."/>
            <person name="Riley R."/>
            <person name="Tritt A."/>
            <person name="Adam C."/>
            <person name="Daum C."/>
            <person name="Floudas D."/>
            <person name="Sun H."/>
            <person name="Yadav J.S."/>
            <person name="Pangilinan J."/>
            <person name="Larsson K.H."/>
            <person name="Matsuura K."/>
            <person name="Barry K."/>
            <person name="Labutti K."/>
            <person name="Kuo R."/>
            <person name="Ohm R.A."/>
            <person name="Bhattacharya S.S."/>
            <person name="Shirouzu T."/>
            <person name="Yoshinaga Y."/>
            <person name="Martin F.M."/>
            <person name="Grigoriev I.V."/>
            <person name="Hibbett D.S."/>
        </authorList>
    </citation>
    <scope>NUCLEOTIDE SEQUENCE [LARGE SCALE GENOMIC DNA]</scope>
    <source>
        <strain evidence="2 3">L-15889</strain>
    </source>
</reference>
<gene>
    <name evidence="2" type="ORF">DAEQUDRAFT_660376</name>
</gene>
<feature type="region of interest" description="Disordered" evidence="1">
    <location>
        <begin position="1"/>
        <end position="20"/>
    </location>
</feature>
<sequence length="145" mass="16992">MDVRQYEDCPEHQQRRPSSFKLQEVPGLSDDVPYNMNIYIIGNLLRRTFYDQYSNIDFLTPLFDPMVQHDPHARPAAAEVHQRWLSIYSIVPGLKRRWRLQPRSEPLPETVFHNLYTAVRAALHFRGYVVATCVFTAALYAGVWQ</sequence>
<evidence type="ECO:0000313" key="3">
    <source>
        <dbReference type="Proteomes" id="UP000076727"/>
    </source>
</evidence>
<protein>
    <recommendedName>
        <fullName evidence="4">Protein kinase domain-containing protein</fullName>
    </recommendedName>
</protein>